<organism evidence="1">
    <name type="scientific">Macaca fascicularis</name>
    <name type="common">Crab-eating macaque</name>
    <name type="synonym">Cynomolgus monkey</name>
    <dbReference type="NCBI Taxonomy" id="9541"/>
    <lineage>
        <taxon>Eukaryota</taxon>
        <taxon>Metazoa</taxon>
        <taxon>Chordata</taxon>
        <taxon>Craniata</taxon>
        <taxon>Vertebrata</taxon>
        <taxon>Euteleostomi</taxon>
        <taxon>Mammalia</taxon>
        <taxon>Eutheria</taxon>
        <taxon>Euarchontoglires</taxon>
        <taxon>Primates</taxon>
        <taxon>Haplorrhini</taxon>
        <taxon>Catarrhini</taxon>
        <taxon>Cercopithecidae</taxon>
        <taxon>Cercopithecinae</taxon>
        <taxon>Macaca</taxon>
    </lineage>
</organism>
<protein>
    <submittedName>
        <fullName evidence="1">Macaca fascicularis brain cDNA clone: QtrA-18069, similar to human procollagen (type III) N-endopeptidase (PCOLN3), mRNA, RefSeq: NM_002768.1</fullName>
    </submittedName>
</protein>
<proteinExistence type="evidence at transcript level"/>
<dbReference type="AlphaFoldDB" id="I7GF01"/>
<evidence type="ECO:0000313" key="1">
    <source>
        <dbReference type="EMBL" id="BAE91649.1"/>
    </source>
</evidence>
<sequence>MWSPPPQSRPSLAAHTEAAAVSWLLRAGTWRPRLWLTAFGVFFFQNLGAQGGAGVGRSWMWFPPASPKSTLALRERPVRRG</sequence>
<reference evidence="1" key="1">
    <citation type="journal article" date="2007" name="PLoS Biol.">
        <title>Rate of evolution in brain-expressed genes in humans and other primates.</title>
        <authorList>
            <person name="Wang H.-Y."/>
            <person name="Chien H.-C."/>
            <person name="Osada N."/>
            <person name="Hashimoto K."/>
            <person name="Sugano S."/>
            <person name="Gojobori T."/>
            <person name="Chou C.-K."/>
            <person name="Tsai S.-F."/>
            <person name="Wu C.-I."/>
            <person name="Shen C.-K.J."/>
        </authorList>
    </citation>
    <scope>NUCLEOTIDE SEQUENCE</scope>
</reference>
<dbReference type="EMBL" id="AB174587">
    <property type="protein sequence ID" value="BAE91649.1"/>
    <property type="molecule type" value="mRNA"/>
</dbReference>
<accession>I7GF01</accession>
<name>I7GF01_MACFA</name>